<evidence type="ECO:0000313" key="7">
    <source>
        <dbReference type="Proteomes" id="UP001642540"/>
    </source>
</evidence>
<dbReference type="SUPFAM" id="SSF53756">
    <property type="entry name" value="UDP-Glycosyltransferase/glycogen phosphorylase"/>
    <property type="match status" value="1"/>
</dbReference>
<dbReference type="InterPro" id="IPR035595">
    <property type="entry name" value="UDP_glycos_trans_CS"/>
</dbReference>
<evidence type="ECO:0000256" key="3">
    <source>
        <dbReference type="ARBA" id="ARBA00022679"/>
    </source>
</evidence>
<dbReference type="PANTHER" id="PTHR48043">
    <property type="entry name" value="EG:EG0003.4 PROTEIN-RELATED"/>
    <property type="match status" value="1"/>
</dbReference>
<keyword evidence="5" id="KW-1133">Transmembrane helix</keyword>
<protein>
    <recommendedName>
        <fullName evidence="5">UDP-glucuronosyltransferase</fullName>
        <ecNumber evidence="5">2.4.1.17</ecNumber>
    </recommendedName>
</protein>
<evidence type="ECO:0000313" key="6">
    <source>
        <dbReference type="EMBL" id="CAL8110084.1"/>
    </source>
</evidence>
<comment type="subcellular location">
    <subcellularLocation>
        <location evidence="5">Membrane</location>
        <topology evidence="5">Single-pass membrane protein</topology>
    </subcellularLocation>
</comment>
<comment type="caution">
    <text evidence="6">The sequence shown here is derived from an EMBL/GenBank/DDBJ whole genome shotgun (WGS) entry which is preliminary data.</text>
</comment>
<keyword evidence="7" id="KW-1185">Reference proteome</keyword>
<keyword evidence="5" id="KW-0812">Transmembrane</keyword>
<dbReference type="EC" id="2.4.1.17" evidence="5"/>
<dbReference type="EMBL" id="CAXLJM020000043">
    <property type="protein sequence ID" value="CAL8110084.1"/>
    <property type="molecule type" value="Genomic_DNA"/>
</dbReference>
<keyword evidence="5" id="KW-0472">Membrane</keyword>
<dbReference type="PROSITE" id="PS00375">
    <property type="entry name" value="UDPGT"/>
    <property type="match status" value="1"/>
</dbReference>
<dbReference type="InterPro" id="IPR002213">
    <property type="entry name" value="UDP_glucos_trans"/>
</dbReference>
<name>A0ABP1QQE5_9HEXA</name>
<evidence type="ECO:0000256" key="5">
    <source>
        <dbReference type="RuleBase" id="RU362059"/>
    </source>
</evidence>
<dbReference type="Proteomes" id="UP001642540">
    <property type="component" value="Unassembled WGS sequence"/>
</dbReference>
<dbReference type="PANTHER" id="PTHR48043:SF159">
    <property type="entry name" value="EG:EG0003.4 PROTEIN-RELATED"/>
    <property type="match status" value="1"/>
</dbReference>
<comment type="catalytic activity">
    <reaction evidence="5">
        <text>glucuronate acceptor + UDP-alpha-D-glucuronate = acceptor beta-D-glucuronoside + UDP + H(+)</text>
        <dbReference type="Rhea" id="RHEA:21032"/>
        <dbReference type="ChEBI" id="CHEBI:15378"/>
        <dbReference type="ChEBI" id="CHEBI:58052"/>
        <dbReference type="ChEBI" id="CHEBI:58223"/>
        <dbReference type="ChEBI" id="CHEBI:132367"/>
        <dbReference type="ChEBI" id="CHEBI:132368"/>
        <dbReference type="EC" id="2.4.1.17"/>
    </reaction>
</comment>
<reference evidence="6 7" key="1">
    <citation type="submission" date="2024-08" db="EMBL/GenBank/DDBJ databases">
        <authorList>
            <person name="Cucini C."/>
            <person name="Frati F."/>
        </authorList>
    </citation>
    <scope>NUCLEOTIDE SEQUENCE [LARGE SCALE GENOMIC DNA]</scope>
</reference>
<dbReference type="Pfam" id="PF00201">
    <property type="entry name" value="UDPGT"/>
    <property type="match status" value="1"/>
</dbReference>
<organism evidence="6 7">
    <name type="scientific">Orchesella dallaii</name>
    <dbReference type="NCBI Taxonomy" id="48710"/>
    <lineage>
        <taxon>Eukaryota</taxon>
        <taxon>Metazoa</taxon>
        <taxon>Ecdysozoa</taxon>
        <taxon>Arthropoda</taxon>
        <taxon>Hexapoda</taxon>
        <taxon>Collembola</taxon>
        <taxon>Entomobryomorpha</taxon>
        <taxon>Entomobryoidea</taxon>
        <taxon>Orchesellidae</taxon>
        <taxon>Orchesellinae</taxon>
        <taxon>Orchesella</taxon>
    </lineage>
</organism>
<evidence type="ECO:0000256" key="2">
    <source>
        <dbReference type="ARBA" id="ARBA00022676"/>
    </source>
</evidence>
<proteinExistence type="inferred from homology"/>
<comment type="similarity">
    <text evidence="1 4">Belongs to the UDP-glycosyltransferase family.</text>
</comment>
<feature type="transmembrane region" description="Helical" evidence="5">
    <location>
        <begin position="476"/>
        <end position="500"/>
    </location>
</feature>
<sequence length="519" mass="58482">MKLVHILSLGGFLLLLHISTADKILFLLPIASKSHVNVFAPMIRALGERGHEIVNLSPVKSPNMPPNVKQIQIYPIEKLFNSMGDPFEMRKMGKFNALFNGSFNNLMDSCRELIKTDTFQELAVGESFDLIIVDIFMNYCVLGIVPLLQAPSIMVSTFAAPPILANSFGNRLPTSFVPDWNLDYTHQMSFTQRLMNVISTGISDLIMRLMFIKPSEKIYMENLPNGAELPSVAEIQANASMLFMNSHFTINHPRPLLPDVIEVGGMHTRPAKPLPKDLDAFLTESGEDGFIVFSLGSIVPARLMPEEFRKIFIRVFGRLKQRVVWKWETGEMPDTPPNVLIRKWLPQQDILGHPNVKLFMTHGGLLSTQESVYHGVPLLGFPMFGDQDMNIKQAETAGYAKFFEILELSEEKLENAINEMINNAKYSVKAKELSKLVRDVPQTPLEKAVYWVEYVLRHKGAPHLRSAARDLNFVQYYLLDVTLAIILITTTILVGVYLVLKRVAVALCGKQSSNKLKKQ</sequence>
<dbReference type="Gene3D" id="3.40.50.2000">
    <property type="entry name" value="Glycogen Phosphorylase B"/>
    <property type="match status" value="2"/>
</dbReference>
<evidence type="ECO:0000256" key="4">
    <source>
        <dbReference type="RuleBase" id="RU003718"/>
    </source>
</evidence>
<accession>A0ABP1QQE5</accession>
<keyword evidence="2 4" id="KW-0328">Glycosyltransferase</keyword>
<gene>
    <name evidence="6" type="ORF">ODALV1_LOCUS13962</name>
</gene>
<dbReference type="InterPro" id="IPR050271">
    <property type="entry name" value="UDP-glycosyltransferase"/>
</dbReference>
<dbReference type="CDD" id="cd03784">
    <property type="entry name" value="GT1_Gtf-like"/>
    <property type="match status" value="1"/>
</dbReference>
<evidence type="ECO:0000256" key="1">
    <source>
        <dbReference type="ARBA" id="ARBA00009995"/>
    </source>
</evidence>
<keyword evidence="3 4" id="KW-0808">Transferase</keyword>